<dbReference type="OrthoDB" id="1436520at2759"/>
<name>A0A5A7TZX4_CUCMM</name>
<dbReference type="Proteomes" id="UP000321393">
    <property type="component" value="Unassembled WGS sequence"/>
</dbReference>
<evidence type="ECO:0000313" key="1">
    <source>
        <dbReference type="EMBL" id="KAA0046901.1"/>
    </source>
</evidence>
<organism evidence="1 2">
    <name type="scientific">Cucumis melo var. makuwa</name>
    <name type="common">Oriental melon</name>
    <dbReference type="NCBI Taxonomy" id="1194695"/>
    <lineage>
        <taxon>Eukaryota</taxon>
        <taxon>Viridiplantae</taxon>
        <taxon>Streptophyta</taxon>
        <taxon>Embryophyta</taxon>
        <taxon>Tracheophyta</taxon>
        <taxon>Spermatophyta</taxon>
        <taxon>Magnoliopsida</taxon>
        <taxon>eudicotyledons</taxon>
        <taxon>Gunneridae</taxon>
        <taxon>Pentapetalae</taxon>
        <taxon>rosids</taxon>
        <taxon>fabids</taxon>
        <taxon>Cucurbitales</taxon>
        <taxon>Cucurbitaceae</taxon>
        <taxon>Benincaseae</taxon>
        <taxon>Cucumis</taxon>
    </lineage>
</organism>
<comment type="caution">
    <text evidence="1">The sequence shown here is derived from an EMBL/GenBank/DDBJ whole genome shotgun (WGS) entry which is preliminary data.</text>
</comment>
<accession>A0A5A7TZX4</accession>
<evidence type="ECO:0000313" key="2">
    <source>
        <dbReference type="Proteomes" id="UP000321393"/>
    </source>
</evidence>
<proteinExistence type="predicted"/>
<dbReference type="EMBL" id="SSTE01013576">
    <property type="protein sequence ID" value="KAA0046901.1"/>
    <property type="molecule type" value="Genomic_DNA"/>
</dbReference>
<dbReference type="PANTHER" id="PTHR32108:SF9">
    <property type="entry name" value="REVERSE TRANSCRIPTASE RNASE H-LIKE DOMAIN-CONTAINING PROTEIN"/>
    <property type="match status" value="1"/>
</dbReference>
<sequence length="231" mass="26894">MSYIELLPQSHDQVAIVPQEPLQPLYSKWYNPNAKYKYHDGAVGHSTENCFPLKSKVQSLVKARWLKFKKTKGEPYVNQNPLPNHEGPAINVVDTFIERYMNKCLFQPKIDDHFVEDCCEFKNEVVDGWKDSLGRTRAPKFEGNINEIVDFEVSIYNLEQNIEEDEYDISPELLRWIEQEGKKTMSYQETLTVINLGTPEEVKEVRIGTLAQEQDQSDLVILLNEFKYIFA</sequence>
<reference evidence="1 2" key="1">
    <citation type="submission" date="2019-08" db="EMBL/GenBank/DDBJ databases">
        <title>Draft genome sequences of two oriental melons (Cucumis melo L. var makuwa).</title>
        <authorList>
            <person name="Kwon S.-Y."/>
        </authorList>
    </citation>
    <scope>NUCLEOTIDE SEQUENCE [LARGE SCALE GENOMIC DNA]</scope>
    <source>
        <strain evidence="2">cv. SW 3</strain>
        <tissue evidence="1">Leaf</tissue>
    </source>
</reference>
<gene>
    <name evidence="1" type="ORF">E6C27_scaffold230G00640</name>
</gene>
<dbReference type="AlphaFoldDB" id="A0A5A7TZX4"/>
<protein>
    <submittedName>
        <fullName evidence="1">Uncharacterized protein</fullName>
    </submittedName>
</protein>
<dbReference type="PANTHER" id="PTHR32108">
    <property type="entry name" value="DNA-DIRECTED RNA POLYMERASE SUBUNIT ALPHA"/>
    <property type="match status" value="1"/>
</dbReference>